<evidence type="ECO:0000256" key="1">
    <source>
        <dbReference type="SAM" id="MobiDB-lite"/>
    </source>
</evidence>
<sequence>MDTLRGCIKRVAKYCQLWGKRAAAKRKEKQSKLQLKVHGLLLQLLSDPANIYTQIKLETAQNDLNMWETEKARWIQYHLDRKWEEEGQKSTKLFFNSIKARKRQTAVHALQDEHGNVHTDQEEMLELAAEYFQEILQEPPPDPQQQAAVDILLNNTSAQVSQEERDELQKAFTDEELHKSAKLLGRNKCPGPDGIPLEFFLTFWDTISPLLLRASVEGLQQGSLLPAFNRGTITLLPKEGEATKLQNKRPITLLNAVYKIWAKCLQLRLTPVLQRLITWEQNAFIPGKQLHTTVMFCNEAIFEAKTKRQDIVLVKIDFRKAFDTLRWDFLYDAMDKMQLQRRLQMVGAMADDYSMDHMDSKERNGLQKRPAIAVESKSISLAQTGYSLEAGMEAALQTYRSDGPHTGRQSRARSKNGQETRD</sequence>
<name>A0ABD3HJF1_9MARC</name>
<dbReference type="InterPro" id="IPR000477">
    <property type="entry name" value="RT_dom"/>
</dbReference>
<dbReference type="Pfam" id="PF00078">
    <property type="entry name" value="RVT_1"/>
    <property type="match status" value="1"/>
</dbReference>
<dbReference type="PANTHER" id="PTHR19446">
    <property type="entry name" value="REVERSE TRANSCRIPTASES"/>
    <property type="match status" value="1"/>
</dbReference>
<feature type="domain" description="Reverse transcriptase" evidence="2">
    <location>
        <begin position="237"/>
        <end position="342"/>
    </location>
</feature>
<keyword evidence="4" id="KW-1185">Reference proteome</keyword>
<comment type="caution">
    <text evidence="3">The sequence shown here is derived from an EMBL/GenBank/DDBJ whole genome shotgun (WGS) entry which is preliminary data.</text>
</comment>
<dbReference type="EMBL" id="JBJQOH010000003">
    <property type="protein sequence ID" value="KAL3690966.1"/>
    <property type="molecule type" value="Genomic_DNA"/>
</dbReference>
<dbReference type="CDD" id="cd01650">
    <property type="entry name" value="RT_nLTR_like"/>
    <property type="match status" value="1"/>
</dbReference>
<evidence type="ECO:0000259" key="2">
    <source>
        <dbReference type="Pfam" id="PF00078"/>
    </source>
</evidence>
<evidence type="ECO:0000313" key="4">
    <source>
        <dbReference type="Proteomes" id="UP001633002"/>
    </source>
</evidence>
<organism evidence="3 4">
    <name type="scientific">Riccia sorocarpa</name>
    <dbReference type="NCBI Taxonomy" id="122646"/>
    <lineage>
        <taxon>Eukaryota</taxon>
        <taxon>Viridiplantae</taxon>
        <taxon>Streptophyta</taxon>
        <taxon>Embryophyta</taxon>
        <taxon>Marchantiophyta</taxon>
        <taxon>Marchantiopsida</taxon>
        <taxon>Marchantiidae</taxon>
        <taxon>Marchantiales</taxon>
        <taxon>Ricciaceae</taxon>
        <taxon>Riccia</taxon>
    </lineage>
</organism>
<protein>
    <recommendedName>
        <fullName evidence="2">Reverse transcriptase domain-containing protein</fullName>
    </recommendedName>
</protein>
<dbReference type="Proteomes" id="UP001633002">
    <property type="component" value="Unassembled WGS sequence"/>
</dbReference>
<feature type="region of interest" description="Disordered" evidence="1">
    <location>
        <begin position="397"/>
        <end position="422"/>
    </location>
</feature>
<dbReference type="AlphaFoldDB" id="A0ABD3HJF1"/>
<accession>A0ABD3HJF1</accession>
<reference evidence="3 4" key="1">
    <citation type="submission" date="2024-09" db="EMBL/GenBank/DDBJ databases">
        <title>Chromosome-scale assembly of Riccia sorocarpa.</title>
        <authorList>
            <person name="Paukszto L."/>
        </authorList>
    </citation>
    <scope>NUCLEOTIDE SEQUENCE [LARGE SCALE GENOMIC DNA]</scope>
    <source>
        <strain evidence="3">LP-2024</strain>
        <tissue evidence="3">Aerial parts of the thallus</tissue>
    </source>
</reference>
<evidence type="ECO:0000313" key="3">
    <source>
        <dbReference type="EMBL" id="KAL3690966.1"/>
    </source>
</evidence>
<dbReference type="InterPro" id="IPR043502">
    <property type="entry name" value="DNA/RNA_pol_sf"/>
</dbReference>
<proteinExistence type="predicted"/>
<dbReference type="SUPFAM" id="SSF56672">
    <property type="entry name" value="DNA/RNA polymerases"/>
    <property type="match status" value="1"/>
</dbReference>
<gene>
    <name evidence="3" type="ORF">R1sor_004617</name>
</gene>